<dbReference type="PROSITE" id="PS00146">
    <property type="entry name" value="BETA_LACTAMASE_A"/>
    <property type="match status" value="1"/>
</dbReference>
<evidence type="ECO:0000256" key="6">
    <source>
        <dbReference type="SAM" id="SignalP"/>
    </source>
</evidence>
<gene>
    <name evidence="8" type="primary">bla</name>
    <name evidence="8" type="ORF">OVN18_03600</name>
</gene>
<evidence type="ECO:0000256" key="3">
    <source>
        <dbReference type="ARBA" id="ARBA00022801"/>
    </source>
</evidence>
<dbReference type="Pfam" id="PF13354">
    <property type="entry name" value="Beta-lactamase2"/>
    <property type="match status" value="1"/>
</dbReference>
<evidence type="ECO:0000313" key="9">
    <source>
        <dbReference type="Proteomes" id="UP001164706"/>
    </source>
</evidence>
<keyword evidence="9" id="KW-1185">Reference proteome</keyword>
<dbReference type="PROSITE" id="PS51257">
    <property type="entry name" value="PROKAR_LIPOPROTEIN"/>
    <property type="match status" value="1"/>
</dbReference>
<keyword evidence="4 5" id="KW-0046">Antibiotic resistance</keyword>
<keyword evidence="3 5" id="KW-0378">Hydrolase</keyword>
<dbReference type="KEGG" id="mdb:OVN18_03600"/>
<dbReference type="GO" id="GO:0008800">
    <property type="term" value="F:beta-lactamase activity"/>
    <property type="evidence" value="ECO:0007669"/>
    <property type="project" value="UniProtKB-UniRule"/>
</dbReference>
<dbReference type="InterPro" id="IPR045155">
    <property type="entry name" value="Beta-lactam_cat"/>
</dbReference>
<feature type="chain" id="PRO_5038826089" description="Beta-lactamase" evidence="6">
    <location>
        <begin position="24"/>
        <end position="314"/>
    </location>
</feature>
<dbReference type="InterPro" id="IPR000871">
    <property type="entry name" value="Beta-lactam_class-A"/>
</dbReference>
<dbReference type="EMBL" id="CP113089">
    <property type="protein sequence ID" value="WAB82107.1"/>
    <property type="molecule type" value="Genomic_DNA"/>
</dbReference>
<evidence type="ECO:0000259" key="7">
    <source>
        <dbReference type="Pfam" id="PF13354"/>
    </source>
</evidence>
<dbReference type="EC" id="3.5.2.6" evidence="2 5"/>
<dbReference type="PANTHER" id="PTHR35333">
    <property type="entry name" value="BETA-LACTAMASE"/>
    <property type="match status" value="1"/>
</dbReference>
<proteinExistence type="inferred from homology"/>
<protein>
    <recommendedName>
        <fullName evidence="2 5">Beta-lactamase</fullName>
        <ecNumber evidence="2 5">3.5.2.6</ecNumber>
    </recommendedName>
</protein>
<sequence length="314" mass="32567">MTRTPPRLVATALGSIVAIAALAGCTAAAEPPASISTATAAPDTDAASDLDGALAALETEYDARLGLAAIDTRTGEVLEYRAGERFAFASTYKALAAAAVLDRTTDTELDAVVPVEQSDLVTYSPITETRVGAGMTLRELADAAVRFSDNTAGNLLFDALGGPAGFDAALEEVGDDTTVASREETALNDWQPGSEDDTTTPLAFARALEAYAVGDALDDGDRQQLLEWLVGNTTGDALIRAGAPEGWTVGDKTGSAAWGTRNDIAVVWPPDDEPYVLAVLSSRDDAGADAEYDDALIADAARVAIAELERVRGE</sequence>
<organism evidence="8 9">
    <name type="scientific">Microcella daejeonensis</name>
    <dbReference type="NCBI Taxonomy" id="2994971"/>
    <lineage>
        <taxon>Bacteria</taxon>
        <taxon>Bacillati</taxon>
        <taxon>Actinomycetota</taxon>
        <taxon>Actinomycetes</taxon>
        <taxon>Micrococcales</taxon>
        <taxon>Microbacteriaceae</taxon>
        <taxon>Microcella</taxon>
    </lineage>
</organism>
<dbReference type="AlphaFoldDB" id="A0A9E8MM78"/>
<evidence type="ECO:0000256" key="2">
    <source>
        <dbReference type="ARBA" id="ARBA00012865"/>
    </source>
</evidence>
<comment type="similarity">
    <text evidence="1 5">Belongs to the class-A beta-lactamase family.</text>
</comment>
<keyword evidence="6" id="KW-0732">Signal</keyword>
<dbReference type="Proteomes" id="UP001164706">
    <property type="component" value="Chromosome"/>
</dbReference>
<dbReference type="Gene3D" id="3.40.710.10">
    <property type="entry name" value="DD-peptidase/beta-lactamase superfamily"/>
    <property type="match status" value="1"/>
</dbReference>
<evidence type="ECO:0000256" key="4">
    <source>
        <dbReference type="ARBA" id="ARBA00023251"/>
    </source>
</evidence>
<reference evidence="8" key="1">
    <citation type="submission" date="2022-11" db="EMBL/GenBank/DDBJ databases">
        <title>Description of Microcella daejonensis nov. sp, isolated from riverside soil.</title>
        <authorList>
            <person name="Molina K.M."/>
            <person name="Kim S.B."/>
        </authorList>
    </citation>
    <scope>NUCLEOTIDE SEQUENCE</scope>
    <source>
        <strain evidence="8">MMS21-STM12</strain>
    </source>
</reference>
<dbReference type="NCBIfam" id="NF033103">
    <property type="entry name" value="bla_class_A"/>
    <property type="match status" value="1"/>
</dbReference>
<dbReference type="PANTHER" id="PTHR35333:SF3">
    <property type="entry name" value="BETA-LACTAMASE-TYPE TRANSPEPTIDASE FOLD CONTAINING PROTEIN"/>
    <property type="match status" value="1"/>
</dbReference>
<dbReference type="GO" id="GO:0030655">
    <property type="term" value="P:beta-lactam antibiotic catabolic process"/>
    <property type="evidence" value="ECO:0007669"/>
    <property type="project" value="InterPro"/>
</dbReference>
<dbReference type="SUPFAM" id="SSF56601">
    <property type="entry name" value="beta-lactamase/transpeptidase-like"/>
    <property type="match status" value="1"/>
</dbReference>
<dbReference type="GO" id="GO:0046677">
    <property type="term" value="P:response to antibiotic"/>
    <property type="evidence" value="ECO:0007669"/>
    <property type="project" value="UniProtKB-UniRule"/>
</dbReference>
<comment type="catalytic activity">
    <reaction evidence="5">
        <text>a beta-lactam + H2O = a substituted beta-amino acid</text>
        <dbReference type="Rhea" id="RHEA:20401"/>
        <dbReference type="ChEBI" id="CHEBI:15377"/>
        <dbReference type="ChEBI" id="CHEBI:35627"/>
        <dbReference type="ChEBI" id="CHEBI:140347"/>
        <dbReference type="EC" id="3.5.2.6"/>
    </reaction>
</comment>
<accession>A0A9E8MM78</accession>
<name>A0A9E8MM78_9MICO</name>
<dbReference type="InterPro" id="IPR023650">
    <property type="entry name" value="Beta-lactam_class-A_AS"/>
</dbReference>
<evidence type="ECO:0000256" key="1">
    <source>
        <dbReference type="ARBA" id="ARBA00009009"/>
    </source>
</evidence>
<feature type="domain" description="Beta-lactamase class A catalytic" evidence="7">
    <location>
        <begin position="67"/>
        <end position="280"/>
    </location>
</feature>
<evidence type="ECO:0000256" key="5">
    <source>
        <dbReference type="RuleBase" id="RU361140"/>
    </source>
</evidence>
<dbReference type="InterPro" id="IPR012338">
    <property type="entry name" value="Beta-lactam/transpept-like"/>
</dbReference>
<feature type="signal peptide" evidence="6">
    <location>
        <begin position="1"/>
        <end position="23"/>
    </location>
</feature>
<dbReference type="PRINTS" id="PR00118">
    <property type="entry name" value="BLACTAMASEA"/>
</dbReference>
<evidence type="ECO:0000313" key="8">
    <source>
        <dbReference type="EMBL" id="WAB82107.1"/>
    </source>
</evidence>
<dbReference type="RefSeq" id="WP_267781982.1">
    <property type="nucleotide sequence ID" value="NZ_CP113089.1"/>
</dbReference>